<protein>
    <submittedName>
        <fullName evidence="1">Uncharacterized protein</fullName>
    </submittedName>
</protein>
<name>A0AAV7IBE4_COTGL</name>
<evidence type="ECO:0000313" key="1">
    <source>
        <dbReference type="EMBL" id="KAH0548938.1"/>
    </source>
</evidence>
<dbReference type="AlphaFoldDB" id="A0AAV7IBE4"/>
<dbReference type="EMBL" id="JAHXZJ010001864">
    <property type="protein sequence ID" value="KAH0548938.1"/>
    <property type="molecule type" value="Genomic_DNA"/>
</dbReference>
<keyword evidence="2" id="KW-1185">Reference proteome</keyword>
<dbReference type="Proteomes" id="UP000826195">
    <property type="component" value="Unassembled WGS sequence"/>
</dbReference>
<comment type="caution">
    <text evidence="1">The sequence shown here is derived from an EMBL/GenBank/DDBJ whole genome shotgun (WGS) entry which is preliminary data.</text>
</comment>
<evidence type="ECO:0000313" key="2">
    <source>
        <dbReference type="Proteomes" id="UP000826195"/>
    </source>
</evidence>
<sequence length="99" mass="11752">MNGKPSKWGKSVVQTLELMECEDILELICRRHDPDEVQQRLDEGFEVLRVLEEKKTREMVESWTKEVWARLRCGSIDRCFKKGFKDWTCRICNSQQSNS</sequence>
<reference evidence="1 2" key="1">
    <citation type="journal article" date="2021" name="J. Hered.">
        <title>A chromosome-level genome assembly of the parasitoid wasp, Cotesia glomerata (Hymenoptera: Braconidae).</title>
        <authorList>
            <person name="Pinto B.J."/>
            <person name="Weis J.J."/>
            <person name="Gamble T."/>
            <person name="Ode P.J."/>
            <person name="Paul R."/>
            <person name="Zaspel J.M."/>
        </authorList>
    </citation>
    <scope>NUCLEOTIDE SEQUENCE [LARGE SCALE GENOMIC DNA]</scope>
    <source>
        <strain evidence="1">CgM1</strain>
    </source>
</reference>
<accession>A0AAV7IBE4</accession>
<proteinExistence type="predicted"/>
<organism evidence="1 2">
    <name type="scientific">Cotesia glomerata</name>
    <name type="common">Lepidopteran parasitic wasp</name>
    <name type="synonym">Apanteles glomeratus</name>
    <dbReference type="NCBI Taxonomy" id="32391"/>
    <lineage>
        <taxon>Eukaryota</taxon>
        <taxon>Metazoa</taxon>
        <taxon>Ecdysozoa</taxon>
        <taxon>Arthropoda</taxon>
        <taxon>Hexapoda</taxon>
        <taxon>Insecta</taxon>
        <taxon>Pterygota</taxon>
        <taxon>Neoptera</taxon>
        <taxon>Endopterygota</taxon>
        <taxon>Hymenoptera</taxon>
        <taxon>Apocrita</taxon>
        <taxon>Ichneumonoidea</taxon>
        <taxon>Braconidae</taxon>
        <taxon>Microgastrinae</taxon>
        <taxon>Cotesia</taxon>
    </lineage>
</organism>
<gene>
    <name evidence="1" type="ORF">KQX54_004536</name>
</gene>